<dbReference type="Pfam" id="PF21505">
    <property type="entry name" value="RPN2_N"/>
    <property type="match status" value="1"/>
</dbReference>
<dbReference type="InterPro" id="IPR016024">
    <property type="entry name" value="ARM-type_fold"/>
</dbReference>
<accession>A0A0C3BBH1</accession>
<dbReference type="InterPro" id="IPR011989">
    <property type="entry name" value="ARM-like"/>
</dbReference>
<keyword evidence="5 6" id="KW-0647">Proteasome</keyword>
<dbReference type="GO" id="GO:0043161">
    <property type="term" value="P:proteasome-mediated ubiquitin-dependent protein catabolic process"/>
    <property type="evidence" value="ECO:0007669"/>
    <property type="project" value="TreeGrafter"/>
</dbReference>
<sequence>MLGGNDDQPKGTRPNKPWGQLSDQTKEDYRLTRVPLLIKRCRAIGIARNKWAASSSGEENDTTLRQHALASLNPLVPQFWAEISENLTEIESLYESNDLPRESRQLAALIVSKVYYYLEAYDDALSFALSAGSAFEAEARTPGAEEYVETVVSRAVDRYINLRTAAPFSADNLSDPKEPKDVDPKLQEIIEGIFRRAIHDKEYTQAIGIALESRRLDVIQHIHAITKDTDLLIYVMDAVFETSFTLSYRLAVLQFIFPLFPPLQDNSPHIHAVTRILVTLSLPSLTIPYLTRLIPDRLLLAYQVAYDLFESGVQEFLQTVMQQLPDGENPQEELMYTNLRMILSGESSTKLYCEFLKRSNNVDMLILKHTKESLEPRSSIYHTALTLQNAYMHSGTGSDIFLRENLEWLGKASNWSKFTATAALGSIHKGNLEKGKSLLQPYLPGDEAGGTGSVYSEGGALYALGLINIGRGTNVEGYMRQKLKAFQDEVLQHGAALGLGVSGIGSQSEDAYEDLRNVLFTDSAVAGEACGYAMGLVMLGSGSDKALGEMMQYAHETQHEKIIRGLSLGIAFMFYGRQEQADNVIDQLLSDKDHILRYGGVYTIALAYAGTADNQAVRKLLHVAVSDTSDDVRRAAVTSLAFLLFKNPSQVPRLVQLLSESYNPHVRCGATLALGIACAGTGLQDAVEILEPMTKDPVDFVRQGALIALGMILVQQSEAATPASTTTRALYTKIIGDKHEDPMARFGAALGQGLIDAGGRNVSISLQSRAGSQNMNAIIGMVLFCQFWYWYPLAHCVALAFESTAIIGLNRDLKAPVLEIVSNAKPTLFAYPPSTKPPAKEAVEKVATAVLSTTAKAKARAKEKKEKGDAIETVCPSYSQTRRIANCIPKDAKSPKPTEDIVMADETKKSEDATAEKSPVEKKRKEPTSEILQNFSRVTPAQLAHISFPPDARFQPVRSFTPPTSATKARLKGAVKTATERYAGGGIIMLVDRKPGEETKFVDLPPELGGEPPAAMAVDQEPSDMMLDTEEAAMPAPFEYSFEA</sequence>
<dbReference type="PANTHER" id="PTHR10943">
    <property type="entry name" value="26S PROTEASOME NON-ATPASE REGULATORY SUBUNIT"/>
    <property type="match status" value="1"/>
</dbReference>
<dbReference type="Gene3D" id="1.25.10.10">
    <property type="entry name" value="Leucine-rich Repeat Variant"/>
    <property type="match status" value="1"/>
</dbReference>
<protein>
    <recommendedName>
        <fullName evidence="3 6">26S proteasome regulatory subunit RPN2</fullName>
    </recommendedName>
</protein>
<keyword evidence="11" id="KW-1185">Reference proteome</keyword>
<dbReference type="Pfam" id="PF01851">
    <property type="entry name" value="PC_rep"/>
    <property type="match status" value="1"/>
</dbReference>
<reference evidence="10 11" key="1">
    <citation type="submission" date="2014-04" db="EMBL/GenBank/DDBJ databases">
        <authorList>
            <consortium name="DOE Joint Genome Institute"/>
            <person name="Kuo A."/>
            <person name="Zuccaro A."/>
            <person name="Kohler A."/>
            <person name="Nagy L.G."/>
            <person name="Floudas D."/>
            <person name="Copeland A."/>
            <person name="Barry K.W."/>
            <person name="Cichocki N."/>
            <person name="Veneault-Fourrey C."/>
            <person name="LaButti K."/>
            <person name="Lindquist E.A."/>
            <person name="Lipzen A."/>
            <person name="Lundell T."/>
            <person name="Morin E."/>
            <person name="Murat C."/>
            <person name="Sun H."/>
            <person name="Tunlid A."/>
            <person name="Henrissat B."/>
            <person name="Grigoriev I.V."/>
            <person name="Hibbett D.S."/>
            <person name="Martin F."/>
            <person name="Nordberg H.P."/>
            <person name="Cantor M.N."/>
            <person name="Hua S.X."/>
        </authorList>
    </citation>
    <scope>NUCLEOTIDE SEQUENCE [LARGE SCALE GENOMIC DNA]</scope>
    <source>
        <strain evidence="10 11">MAFF 305830</strain>
    </source>
</reference>
<evidence type="ECO:0000256" key="2">
    <source>
        <dbReference type="ARBA" id="ARBA00006308"/>
    </source>
</evidence>
<dbReference type="OrthoDB" id="261572at2759"/>
<evidence type="ECO:0000256" key="4">
    <source>
        <dbReference type="ARBA" id="ARBA00022737"/>
    </source>
</evidence>
<evidence type="ECO:0000256" key="6">
    <source>
        <dbReference type="PIRNR" id="PIRNR015947"/>
    </source>
</evidence>
<dbReference type="STRING" id="933852.A0A0C3BBH1"/>
<proteinExistence type="inferred from homology"/>
<feature type="compositionally biased region" description="Basic and acidic residues" evidence="7">
    <location>
        <begin position="890"/>
        <end position="928"/>
    </location>
</feature>
<evidence type="ECO:0000256" key="7">
    <source>
        <dbReference type="SAM" id="MobiDB-lite"/>
    </source>
</evidence>
<dbReference type="PANTHER" id="PTHR10943:SF2">
    <property type="entry name" value="26S PROTEASOME NON-ATPASE REGULATORY SUBUNIT 1"/>
    <property type="match status" value="1"/>
</dbReference>
<comment type="similarity">
    <text evidence="2 6">Belongs to the proteasome subunit S1 family.</text>
</comment>
<dbReference type="GO" id="GO:0034515">
    <property type="term" value="C:proteasome storage granule"/>
    <property type="evidence" value="ECO:0007669"/>
    <property type="project" value="TreeGrafter"/>
</dbReference>
<dbReference type="Pfam" id="PF13646">
    <property type="entry name" value="HEAT_2"/>
    <property type="match status" value="1"/>
</dbReference>
<gene>
    <name evidence="10" type="ORF">M408DRAFT_13779</name>
</gene>
<feature type="region of interest" description="Disordered" evidence="7">
    <location>
        <begin position="889"/>
        <end position="930"/>
    </location>
</feature>
<dbReference type="GO" id="GO:0005634">
    <property type="term" value="C:nucleus"/>
    <property type="evidence" value="ECO:0007669"/>
    <property type="project" value="TreeGrafter"/>
</dbReference>
<organism evidence="10 11">
    <name type="scientific">Serendipita vermifera MAFF 305830</name>
    <dbReference type="NCBI Taxonomy" id="933852"/>
    <lineage>
        <taxon>Eukaryota</taxon>
        <taxon>Fungi</taxon>
        <taxon>Dikarya</taxon>
        <taxon>Basidiomycota</taxon>
        <taxon>Agaricomycotina</taxon>
        <taxon>Agaricomycetes</taxon>
        <taxon>Sebacinales</taxon>
        <taxon>Serendipitaceae</taxon>
        <taxon>Serendipita</taxon>
    </lineage>
</organism>
<keyword evidence="4" id="KW-0677">Repeat</keyword>
<comment type="function">
    <text evidence="1 6">Acts as a regulatory subunit of the 26S proteasome which is involved in the ATP-dependent degradation of ubiquitinated proteins.</text>
</comment>
<feature type="domain" description="26S proteasome non-ATPase regulatory subunit 1/RPN2 N-terminal" evidence="9">
    <location>
        <begin position="58"/>
        <end position="360"/>
    </location>
</feature>
<evidence type="ECO:0000256" key="3">
    <source>
        <dbReference type="ARBA" id="ARBA00015684"/>
    </source>
</evidence>
<dbReference type="HOGENOM" id="CLU_002323_0_0_1"/>
<evidence type="ECO:0000256" key="5">
    <source>
        <dbReference type="ARBA" id="ARBA00022942"/>
    </source>
</evidence>
<dbReference type="Pfam" id="PF18004">
    <property type="entry name" value="RPN2_C"/>
    <property type="match status" value="1"/>
</dbReference>
<evidence type="ECO:0000313" key="10">
    <source>
        <dbReference type="EMBL" id="KIM34160.1"/>
    </source>
</evidence>
<dbReference type="InterPro" id="IPR048570">
    <property type="entry name" value="PSMD1_RPN2_N"/>
</dbReference>
<dbReference type="GO" id="GO:0030234">
    <property type="term" value="F:enzyme regulator activity"/>
    <property type="evidence" value="ECO:0007669"/>
    <property type="project" value="UniProtKB-UniRule"/>
</dbReference>
<dbReference type="InterPro" id="IPR016642">
    <property type="entry name" value="26S_Psome_Rpn2"/>
</dbReference>
<dbReference type="InterPro" id="IPR040623">
    <property type="entry name" value="RPN2_C"/>
</dbReference>
<feature type="domain" description="26S proteasome regulatory subunit RPN2 C-terminal" evidence="8">
    <location>
        <begin position="804"/>
        <end position="959"/>
    </location>
</feature>
<dbReference type="Proteomes" id="UP000054097">
    <property type="component" value="Unassembled WGS sequence"/>
</dbReference>
<dbReference type="EMBL" id="KN824277">
    <property type="protein sequence ID" value="KIM34160.1"/>
    <property type="molecule type" value="Genomic_DNA"/>
</dbReference>
<dbReference type="InterPro" id="IPR002015">
    <property type="entry name" value="Proteasome/cyclosome_rpt"/>
</dbReference>
<name>A0A0C3BBH1_SERVB</name>
<evidence type="ECO:0000313" key="11">
    <source>
        <dbReference type="Proteomes" id="UP000054097"/>
    </source>
</evidence>
<evidence type="ECO:0000259" key="8">
    <source>
        <dbReference type="Pfam" id="PF18004"/>
    </source>
</evidence>
<feature type="region of interest" description="Disordered" evidence="7">
    <location>
        <begin position="1"/>
        <end position="24"/>
    </location>
</feature>
<dbReference type="FunFam" id="1.25.10.10:FF:000017">
    <property type="entry name" value="26S proteasome non-ATPase regulatory subunit 1"/>
    <property type="match status" value="1"/>
</dbReference>
<reference evidence="11" key="2">
    <citation type="submission" date="2015-01" db="EMBL/GenBank/DDBJ databases">
        <title>Evolutionary Origins and Diversification of the Mycorrhizal Mutualists.</title>
        <authorList>
            <consortium name="DOE Joint Genome Institute"/>
            <consortium name="Mycorrhizal Genomics Consortium"/>
            <person name="Kohler A."/>
            <person name="Kuo A."/>
            <person name="Nagy L.G."/>
            <person name="Floudas D."/>
            <person name="Copeland A."/>
            <person name="Barry K.W."/>
            <person name="Cichocki N."/>
            <person name="Veneault-Fourrey C."/>
            <person name="LaButti K."/>
            <person name="Lindquist E.A."/>
            <person name="Lipzen A."/>
            <person name="Lundell T."/>
            <person name="Morin E."/>
            <person name="Murat C."/>
            <person name="Riley R."/>
            <person name="Ohm R."/>
            <person name="Sun H."/>
            <person name="Tunlid A."/>
            <person name="Henrissat B."/>
            <person name="Grigoriev I.V."/>
            <person name="Hibbett D.S."/>
            <person name="Martin F."/>
        </authorList>
    </citation>
    <scope>NUCLEOTIDE SEQUENCE [LARGE SCALE GENOMIC DNA]</scope>
    <source>
        <strain evidence="11">MAFF 305830</strain>
    </source>
</reference>
<dbReference type="AlphaFoldDB" id="A0A0C3BBH1"/>
<dbReference type="PIRSF" id="PIRSF015947">
    <property type="entry name" value="26S_Psome_Rpn2"/>
    <property type="match status" value="1"/>
</dbReference>
<dbReference type="SUPFAM" id="SSF48371">
    <property type="entry name" value="ARM repeat"/>
    <property type="match status" value="1"/>
</dbReference>
<evidence type="ECO:0000259" key="9">
    <source>
        <dbReference type="Pfam" id="PF21505"/>
    </source>
</evidence>
<dbReference type="GO" id="GO:0008540">
    <property type="term" value="C:proteasome regulatory particle, base subcomplex"/>
    <property type="evidence" value="ECO:0007669"/>
    <property type="project" value="UniProtKB-UniRule"/>
</dbReference>
<dbReference type="GO" id="GO:0042176">
    <property type="term" value="P:regulation of protein catabolic process"/>
    <property type="evidence" value="ECO:0007669"/>
    <property type="project" value="UniProtKB-UniRule"/>
</dbReference>
<evidence type="ECO:0000256" key="1">
    <source>
        <dbReference type="ARBA" id="ARBA00002187"/>
    </source>
</evidence>